<proteinExistence type="predicted"/>
<protein>
    <recommendedName>
        <fullName evidence="2">Peptidase M1 membrane alanine aminopeptidase domain-containing protein</fullName>
    </recommendedName>
</protein>
<gene>
    <name evidence="1" type="ORF">S06H3_19717</name>
</gene>
<reference evidence="1" key="1">
    <citation type="journal article" date="2014" name="Front. Microbiol.">
        <title>High frequency of phylogenetically diverse reductive dehalogenase-homologous genes in deep subseafloor sedimentary metagenomes.</title>
        <authorList>
            <person name="Kawai M."/>
            <person name="Futagami T."/>
            <person name="Toyoda A."/>
            <person name="Takaki Y."/>
            <person name="Nishi S."/>
            <person name="Hori S."/>
            <person name="Arai W."/>
            <person name="Tsubouchi T."/>
            <person name="Morono Y."/>
            <person name="Uchiyama I."/>
            <person name="Ito T."/>
            <person name="Fujiyama A."/>
            <person name="Inagaki F."/>
            <person name="Takami H."/>
        </authorList>
    </citation>
    <scope>NUCLEOTIDE SEQUENCE</scope>
    <source>
        <strain evidence="1">Expedition CK06-06</strain>
    </source>
</reference>
<dbReference type="EMBL" id="BARV01010124">
    <property type="protein sequence ID" value="GAI08319.1"/>
    <property type="molecule type" value="Genomic_DNA"/>
</dbReference>
<organism evidence="1">
    <name type="scientific">marine sediment metagenome</name>
    <dbReference type="NCBI Taxonomy" id="412755"/>
    <lineage>
        <taxon>unclassified sequences</taxon>
        <taxon>metagenomes</taxon>
        <taxon>ecological metagenomes</taxon>
    </lineage>
</organism>
<name>X1MPK6_9ZZZZ</name>
<feature type="non-terminal residue" evidence="1">
    <location>
        <position position="172"/>
    </location>
</feature>
<evidence type="ECO:0008006" key="2">
    <source>
        <dbReference type="Google" id="ProtNLM"/>
    </source>
</evidence>
<dbReference type="AlphaFoldDB" id="X1MPK6"/>
<sequence length="172" mass="19673">MYLNAFKNTESTFWQESGGQLRGMKVKASDPMVWGWVDILQMDEKNGEDLTSNIKFIQPDDDNKKDQTVISVPLVNPVEPGGSVELNIIFKSKLPRIFARTGYSDEYFLIAQWFPKIGVYEPEGMRYAQEGQWNCHQFHANSEFYANFSVYEVEITLPERFTVGATGVLKGK</sequence>
<evidence type="ECO:0000313" key="1">
    <source>
        <dbReference type="EMBL" id="GAI08319.1"/>
    </source>
</evidence>
<comment type="caution">
    <text evidence="1">The sequence shown here is derived from an EMBL/GenBank/DDBJ whole genome shotgun (WGS) entry which is preliminary data.</text>
</comment>
<accession>X1MPK6</accession>